<dbReference type="GO" id="GO:0052654">
    <property type="term" value="F:L-leucine-2-oxoglutarate transaminase activity"/>
    <property type="evidence" value="ECO:0007669"/>
    <property type="project" value="RHEA"/>
</dbReference>
<comment type="cofactor">
    <cofactor evidence="1 8">
        <name>pyridoxal 5'-phosphate</name>
        <dbReference type="ChEBI" id="CHEBI:597326"/>
    </cofactor>
</comment>
<dbReference type="GO" id="GO:0052655">
    <property type="term" value="F:L-valine-2-oxoglutarate transaminase activity"/>
    <property type="evidence" value="ECO:0007669"/>
    <property type="project" value="RHEA"/>
</dbReference>
<evidence type="ECO:0000256" key="9">
    <source>
        <dbReference type="RuleBase" id="RU004517"/>
    </source>
</evidence>
<dbReference type="Gene3D" id="3.30.470.10">
    <property type="match status" value="1"/>
</dbReference>
<keyword evidence="3 9" id="KW-0032">Aminotransferase</keyword>
<keyword evidence="11" id="KW-1185">Reference proteome</keyword>
<evidence type="ECO:0000256" key="3">
    <source>
        <dbReference type="ARBA" id="ARBA00022576"/>
    </source>
</evidence>
<dbReference type="EMBL" id="NKCL01000099">
    <property type="protein sequence ID" value="RSL82531.1"/>
    <property type="molecule type" value="Genomic_DNA"/>
</dbReference>
<sequence>MAPSDKQGDTPKAELDASKLVYQLTTPESSPKVPNSACTDHMLICDWDEATGWENPVIKPFGPLSLIPSANVLQYATGCFEGIKAYRGYDGQLRLFRLRLNCERMVKSSVRVGLPSFDPAALEQLLHSFVGLESERWLPKDRVGQTMYLRPTHIGTTPGLGLQKPRQSSLYIIATLTSGFSTNGGMSLLTSPADTFRAWPGGFGNAKLSANYGPTLATHADALAQGFDQVLWLFGNQQYATEAGASNFFVVWRTKEGGLELVTAGLENKTILEGITRRSVIELVNARKDDAQSWSVDGRNLEPLTVVERDFSIDEIREAVAEGRLVEAFASGTAYFIAPVRHIRHREEDVAIPCEKGDSGHYAALIKGWLSDIVYGRSSFSDWTKVVKETS</sequence>
<dbReference type="GO" id="GO:0009098">
    <property type="term" value="P:L-leucine biosynthetic process"/>
    <property type="evidence" value="ECO:0007669"/>
    <property type="project" value="TreeGrafter"/>
</dbReference>
<comment type="catalytic activity">
    <reaction evidence="9">
        <text>L-valine + 2-oxoglutarate = 3-methyl-2-oxobutanoate + L-glutamate</text>
        <dbReference type="Rhea" id="RHEA:24813"/>
        <dbReference type="ChEBI" id="CHEBI:11851"/>
        <dbReference type="ChEBI" id="CHEBI:16810"/>
        <dbReference type="ChEBI" id="CHEBI:29985"/>
        <dbReference type="ChEBI" id="CHEBI:57762"/>
        <dbReference type="EC" id="2.6.1.42"/>
    </reaction>
</comment>
<dbReference type="PIRSF" id="PIRSF006468">
    <property type="entry name" value="BCAT1"/>
    <property type="match status" value="1"/>
</dbReference>
<feature type="modified residue" description="N6-(pyridoxal phosphate)lysine" evidence="6">
    <location>
        <position position="207"/>
    </location>
</feature>
<dbReference type="Gene3D" id="3.20.10.10">
    <property type="entry name" value="D-amino Acid Aminotransferase, subunit A, domain 2"/>
    <property type="match status" value="1"/>
</dbReference>
<proteinExistence type="inferred from homology"/>
<dbReference type="Proteomes" id="UP000287972">
    <property type="component" value="Unassembled WGS sequence"/>
</dbReference>
<keyword evidence="9" id="KW-0100">Branched-chain amino acid biosynthesis</keyword>
<organism evidence="10 11">
    <name type="scientific">Fusarium floridanum</name>
    <dbReference type="NCBI Taxonomy" id="1325733"/>
    <lineage>
        <taxon>Eukaryota</taxon>
        <taxon>Fungi</taxon>
        <taxon>Dikarya</taxon>
        <taxon>Ascomycota</taxon>
        <taxon>Pezizomycotina</taxon>
        <taxon>Sordariomycetes</taxon>
        <taxon>Hypocreomycetidae</taxon>
        <taxon>Hypocreales</taxon>
        <taxon>Nectriaceae</taxon>
        <taxon>Fusarium</taxon>
        <taxon>Fusarium solani species complex</taxon>
    </lineage>
</organism>
<dbReference type="InterPro" id="IPR001544">
    <property type="entry name" value="Aminotrans_IV"/>
</dbReference>
<dbReference type="GO" id="GO:0052656">
    <property type="term" value="F:L-isoleucine-2-oxoglutarate transaminase activity"/>
    <property type="evidence" value="ECO:0007669"/>
    <property type="project" value="RHEA"/>
</dbReference>
<keyword evidence="4 9" id="KW-0808">Transferase</keyword>
<comment type="similarity">
    <text evidence="2 7">Belongs to the class-IV pyridoxal-phosphate-dependent aminotransferase family.</text>
</comment>
<dbReference type="SUPFAM" id="SSF56752">
    <property type="entry name" value="D-aminoacid aminotransferase-like PLP-dependent enzymes"/>
    <property type="match status" value="1"/>
</dbReference>
<evidence type="ECO:0000256" key="8">
    <source>
        <dbReference type="RuleBase" id="RU004516"/>
    </source>
</evidence>
<gene>
    <name evidence="10" type="ORF">CEP51_005083</name>
</gene>
<comment type="catalytic activity">
    <reaction evidence="9">
        <text>L-leucine + 2-oxoglutarate = 4-methyl-2-oxopentanoate + L-glutamate</text>
        <dbReference type="Rhea" id="RHEA:18321"/>
        <dbReference type="ChEBI" id="CHEBI:16810"/>
        <dbReference type="ChEBI" id="CHEBI:17865"/>
        <dbReference type="ChEBI" id="CHEBI:29985"/>
        <dbReference type="ChEBI" id="CHEBI:57427"/>
        <dbReference type="EC" id="2.6.1.42"/>
    </reaction>
</comment>
<dbReference type="InterPro" id="IPR018300">
    <property type="entry name" value="Aminotrans_IV_CS"/>
</dbReference>
<protein>
    <recommendedName>
        <fullName evidence="9">Branched-chain-amino-acid aminotransferase</fullName>
        <ecNumber evidence="9">2.6.1.42</ecNumber>
    </recommendedName>
</protein>
<dbReference type="Pfam" id="PF01063">
    <property type="entry name" value="Aminotran_4"/>
    <property type="match status" value="1"/>
</dbReference>
<dbReference type="InterPro" id="IPR005786">
    <property type="entry name" value="B_amino_transII"/>
</dbReference>
<evidence type="ECO:0000256" key="6">
    <source>
        <dbReference type="PIRSR" id="PIRSR006468-1"/>
    </source>
</evidence>
<dbReference type="PROSITE" id="PS00770">
    <property type="entry name" value="AA_TRANSFER_CLASS_4"/>
    <property type="match status" value="1"/>
</dbReference>
<keyword evidence="5 8" id="KW-0663">Pyridoxal phosphate</keyword>
<dbReference type="PANTHER" id="PTHR11825">
    <property type="entry name" value="SUBGROUP IIII AMINOTRANSFERASE"/>
    <property type="match status" value="1"/>
</dbReference>
<comment type="caution">
    <text evidence="10">The sequence shown here is derived from an EMBL/GenBank/DDBJ whole genome shotgun (WGS) entry which is preliminary data.</text>
</comment>
<comment type="catalytic activity">
    <reaction evidence="9">
        <text>L-isoleucine + 2-oxoglutarate = (S)-3-methyl-2-oxopentanoate + L-glutamate</text>
        <dbReference type="Rhea" id="RHEA:24801"/>
        <dbReference type="ChEBI" id="CHEBI:16810"/>
        <dbReference type="ChEBI" id="CHEBI:29985"/>
        <dbReference type="ChEBI" id="CHEBI:35146"/>
        <dbReference type="ChEBI" id="CHEBI:58045"/>
        <dbReference type="EC" id="2.6.1.42"/>
    </reaction>
</comment>
<dbReference type="PANTHER" id="PTHR11825:SF69">
    <property type="entry name" value="BRANCHED-CHAIN-AMINO-ACID AMINOTRANSFERASE"/>
    <property type="match status" value="1"/>
</dbReference>
<evidence type="ECO:0000313" key="10">
    <source>
        <dbReference type="EMBL" id="RSL82531.1"/>
    </source>
</evidence>
<dbReference type="InterPro" id="IPR043132">
    <property type="entry name" value="BCAT-like_C"/>
</dbReference>
<evidence type="ECO:0000256" key="4">
    <source>
        <dbReference type="ARBA" id="ARBA00022679"/>
    </source>
</evidence>
<name>A0A428RYA0_9HYPO</name>
<evidence type="ECO:0000256" key="1">
    <source>
        <dbReference type="ARBA" id="ARBA00001933"/>
    </source>
</evidence>
<dbReference type="EC" id="2.6.1.42" evidence="9"/>
<dbReference type="AlphaFoldDB" id="A0A428RYA0"/>
<evidence type="ECO:0000256" key="5">
    <source>
        <dbReference type="ARBA" id="ARBA00022898"/>
    </source>
</evidence>
<keyword evidence="9" id="KW-0028">Amino-acid biosynthesis</keyword>
<dbReference type="GO" id="GO:0009099">
    <property type="term" value="P:L-valine biosynthetic process"/>
    <property type="evidence" value="ECO:0007669"/>
    <property type="project" value="TreeGrafter"/>
</dbReference>
<dbReference type="InterPro" id="IPR043131">
    <property type="entry name" value="BCAT-like_N"/>
</dbReference>
<reference evidence="10 11" key="1">
    <citation type="submission" date="2017-06" db="EMBL/GenBank/DDBJ databases">
        <title>Comparative genomic analysis of Ambrosia Fusariam Clade fungi.</title>
        <authorList>
            <person name="Stajich J.E."/>
            <person name="Carrillo J."/>
            <person name="Kijimoto T."/>
            <person name="Eskalen A."/>
            <person name="O'Donnell K."/>
            <person name="Kasson M."/>
        </authorList>
    </citation>
    <scope>NUCLEOTIDE SEQUENCE [LARGE SCALE GENOMIC DNA]</scope>
    <source>
        <strain evidence="10 11">NRRL62606</strain>
    </source>
</reference>
<dbReference type="InterPro" id="IPR036038">
    <property type="entry name" value="Aminotransferase-like"/>
</dbReference>
<evidence type="ECO:0000313" key="11">
    <source>
        <dbReference type="Proteomes" id="UP000287972"/>
    </source>
</evidence>
<accession>A0A428RYA0</accession>
<dbReference type="GO" id="GO:0005739">
    <property type="term" value="C:mitochondrion"/>
    <property type="evidence" value="ECO:0007669"/>
    <property type="project" value="TreeGrafter"/>
</dbReference>
<evidence type="ECO:0000256" key="7">
    <source>
        <dbReference type="RuleBase" id="RU004106"/>
    </source>
</evidence>
<evidence type="ECO:0000256" key="2">
    <source>
        <dbReference type="ARBA" id="ARBA00009320"/>
    </source>
</evidence>